<dbReference type="Bgee" id="ENSLOCG00000002613">
    <property type="expression patterns" value="Expressed in intestine and 8 other cell types or tissues"/>
</dbReference>
<reference evidence="4" key="2">
    <citation type="submission" date="2025-08" db="UniProtKB">
        <authorList>
            <consortium name="Ensembl"/>
        </authorList>
    </citation>
    <scope>IDENTIFICATION</scope>
</reference>
<feature type="domain" description="SARAH" evidence="3">
    <location>
        <begin position="286"/>
        <end position="333"/>
    </location>
</feature>
<proteinExistence type="predicted"/>
<dbReference type="SMART" id="SM00314">
    <property type="entry name" value="RA"/>
    <property type="match status" value="1"/>
</dbReference>
<dbReference type="InterPro" id="IPR029071">
    <property type="entry name" value="Ubiquitin-like_domsf"/>
</dbReference>
<dbReference type="RefSeq" id="XP_006626686.1">
    <property type="nucleotide sequence ID" value="XM_006626623.3"/>
</dbReference>
<dbReference type="Gene3D" id="3.10.20.90">
    <property type="entry name" value="Phosphatidylinositol 3-kinase Catalytic Subunit, Chain A, domain 1"/>
    <property type="match status" value="1"/>
</dbReference>
<dbReference type="eggNOG" id="KOG4239">
    <property type="taxonomic scope" value="Eukaryota"/>
</dbReference>
<dbReference type="InParanoid" id="W5M3W7"/>
<reference evidence="5" key="1">
    <citation type="submission" date="2011-12" db="EMBL/GenBank/DDBJ databases">
        <title>The Draft Genome of Lepisosteus oculatus.</title>
        <authorList>
            <consortium name="The Broad Institute Genome Assembly &amp; Analysis Group"/>
            <consortium name="Computational R&amp;D Group"/>
            <consortium name="and Sequencing Platform"/>
            <person name="Di Palma F."/>
            <person name="Alfoldi J."/>
            <person name="Johnson J."/>
            <person name="Berlin A."/>
            <person name="Gnerre S."/>
            <person name="Jaffe D."/>
            <person name="MacCallum I."/>
            <person name="Young S."/>
            <person name="Walker B.J."/>
            <person name="Lander E.S."/>
            <person name="Lindblad-Toh K."/>
        </authorList>
    </citation>
    <scope>NUCLEOTIDE SEQUENCE [LARGE SCALE GENOMIC DNA]</scope>
</reference>
<organism evidence="4 5">
    <name type="scientific">Lepisosteus oculatus</name>
    <name type="common">Spotted gar</name>
    <dbReference type="NCBI Taxonomy" id="7918"/>
    <lineage>
        <taxon>Eukaryota</taxon>
        <taxon>Metazoa</taxon>
        <taxon>Chordata</taxon>
        <taxon>Craniata</taxon>
        <taxon>Vertebrata</taxon>
        <taxon>Euteleostomi</taxon>
        <taxon>Actinopterygii</taxon>
        <taxon>Neopterygii</taxon>
        <taxon>Holostei</taxon>
        <taxon>Semionotiformes</taxon>
        <taxon>Lepisosteidae</taxon>
        <taxon>Lepisosteus</taxon>
    </lineage>
</organism>
<keyword evidence="5" id="KW-1185">Reference proteome</keyword>
<dbReference type="RefSeq" id="XP_015216991.1">
    <property type="nucleotide sequence ID" value="XM_015361505.2"/>
</dbReference>
<dbReference type="GeneTree" id="ENSGT00940000159886"/>
<dbReference type="Proteomes" id="UP000018468">
    <property type="component" value="Linkage group LG2"/>
</dbReference>
<dbReference type="InterPro" id="IPR000159">
    <property type="entry name" value="RA_dom"/>
</dbReference>
<dbReference type="GeneID" id="102685501"/>
<dbReference type="CDD" id="cd21895">
    <property type="entry name" value="SARAH_RASSF6"/>
    <property type="match status" value="1"/>
</dbReference>
<dbReference type="PANTHER" id="PTHR22738:SF3">
    <property type="entry name" value="RAS ASSOCIATION DOMAIN-CONTAINING PROTEIN 6"/>
    <property type="match status" value="1"/>
</dbReference>
<dbReference type="SUPFAM" id="SSF54236">
    <property type="entry name" value="Ubiquitin-like"/>
    <property type="match status" value="1"/>
</dbReference>
<dbReference type="Pfam" id="PF00788">
    <property type="entry name" value="RA"/>
    <property type="match status" value="1"/>
</dbReference>
<dbReference type="OMA" id="WIFVNER"/>
<dbReference type="OrthoDB" id="9976881at2759"/>
<reference evidence="4" key="3">
    <citation type="submission" date="2025-09" db="UniProtKB">
        <authorList>
            <consortium name="Ensembl"/>
        </authorList>
    </citation>
    <scope>IDENTIFICATION</scope>
</reference>
<accession>W5M3W7</accession>
<sequence>MNLDQPSSPVHIGNKRSISRVKFLSFLDTYNCFLKEKTNLQLSYHEEGGEVVVEGLLIISWGVQRPIRLKIQDEKQVLSYATLRSPDATSPLGGKRGMTRWGEFDDLHQIDEMEETRQDTPEASTNHNTGPKEYVSSTLKPPRAQAAIEEESNLYRTMSDASLVKKRVKTRTAAERQQDKQQRFSINGHFYNYKTSIFTPSFGTATSVRINSKMTTDEVILQLLQKFKIENDPNEFALYCIHQSGEKRKLNNSDYPLWERLLQGPSESIAKIFLVDRNEQEVSNDVAQYLNFELPILQGFLQKLNEEESREIQKIKIKYKQEEKTLTHCIVSRIMQRTETTV</sequence>
<dbReference type="CTD" id="166824"/>
<evidence type="ECO:0000256" key="1">
    <source>
        <dbReference type="SAM" id="MobiDB-lite"/>
    </source>
</evidence>
<dbReference type="InterPro" id="IPR033614">
    <property type="entry name" value="RASSF1-6"/>
</dbReference>
<dbReference type="EMBL" id="AHAT01012642">
    <property type="status" value="NOT_ANNOTATED_CDS"/>
    <property type="molecule type" value="Genomic_DNA"/>
</dbReference>
<feature type="domain" description="Ras-associating" evidence="2">
    <location>
        <begin position="191"/>
        <end position="279"/>
    </location>
</feature>
<dbReference type="Ensembl" id="ENSLOCT00000003082.1">
    <property type="protein sequence ID" value="ENSLOCP00000003075.1"/>
    <property type="gene ID" value="ENSLOCG00000002613.1"/>
</dbReference>
<evidence type="ECO:0000313" key="4">
    <source>
        <dbReference type="Ensembl" id="ENSLOCP00000003075.1"/>
    </source>
</evidence>
<dbReference type="AlphaFoldDB" id="W5M3W7"/>
<dbReference type="GO" id="GO:0007165">
    <property type="term" value="P:signal transduction"/>
    <property type="evidence" value="ECO:0000318"/>
    <property type="project" value="GO_Central"/>
</dbReference>
<feature type="region of interest" description="Disordered" evidence="1">
    <location>
        <begin position="116"/>
        <end position="142"/>
    </location>
</feature>
<evidence type="ECO:0000259" key="3">
    <source>
        <dbReference type="PROSITE" id="PS50951"/>
    </source>
</evidence>
<name>W5M3W7_LEPOC</name>
<dbReference type="Pfam" id="PF16517">
    <property type="entry name" value="Nore1-SARAH"/>
    <property type="match status" value="1"/>
</dbReference>
<dbReference type="KEGG" id="loc:102685501"/>
<dbReference type="STRING" id="7918.ENSLOCP00000003075"/>
<dbReference type="PROSITE" id="PS50200">
    <property type="entry name" value="RA"/>
    <property type="match status" value="1"/>
</dbReference>
<protein>
    <submittedName>
        <fullName evidence="4">Ras association domain family member 6</fullName>
    </submittedName>
</protein>
<evidence type="ECO:0000259" key="2">
    <source>
        <dbReference type="PROSITE" id="PS50200"/>
    </source>
</evidence>
<feature type="compositionally biased region" description="Polar residues" evidence="1">
    <location>
        <begin position="121"/>
        <end position="139"/>
    </location>
</feature>
<dbReference type="HOGENOM" id="CLU_018893_1_0_1"/>
<dbReference type="PANTHER" id="PTHR22738">
    <property type="entry name" value="RASSF"/>
    <property type="match status" value="1"/>
</dbReference>
<dbReference type="PROSITE" id="PS50951">
    <property type="entry name" value="SARAH"/>
    <property type="match status" value="1"/>
</dbReference>
<dbReference type="InterPro" id="IPR049787">
    <property type="entry name" value="SARAH_RASSF6"/>
</dbReference>
<dbReference type="InterPro" id="IPR011524">
    <property type="entry name" value="SARAH_dom"/>
</dbReference>
<evidence type="ECO:0000313" key="5">
    <source>
        <dbReference type="Proteomes" id="UP000018468"/>
    </source>
</evidence>